<dbReference type="AlphaFoldDB" id="A0A916UKV6"/>
<dbReference type="Proteomes" id="UP000637002">
    <property type="component" value="Unassembled WGS sequence"/>
</dbReference>
<comment type="caution">
    <text evidence="2">The sequence shown here is derived from an EMBL/GenBank/DDBJ whole genome shotgun (WGS) entry which is preliminary data.</text>
</comment>
<dbReference type="InterPro" id="IPR000835">
    <property type="entry name" value="HTH_MarR-typ"/>
</dbReference>
<dbReference type="SMART" id="SM00347">
    <property type="entry name" value="HTH_MARR"/>
    <property type="match status" value="1"/>
</dbReference>
<dbReference type="EMBL" id="BMGG01000006">
    <property type="protein sequence ID" value="GGC74641.1"/>
    <property type="molecule type" value="Genomic_DNA"/>
</dbReference>
<dbReference type="InterPro" id="IPR036388">
    <property type="entry name" value="WH-like_DNA-bd_sf"/>
</dbReference>
<sequence>MKPAPARAASDLPVAEPAPDLSPLPDLVGYALRRTHMAVFRRFREAFADYDIRPVQLGVLTVVLNNPGLKQTAVGAALGIKRTNFGPLLDGLMARGLIERKRLESDRRALGLYLSPLGQTLVAELQAREAAFERQISATIGDEGRRDLLRLLGQIAAGCRGSSAEDDEPETDGDVP</sequence>
<evidence type="ECO:0000313" key="3">
    <source>
        <dbReference type="Proteomes" id="UP000637002"/>
    </source>
</evidence>
<dbReference type="PROSITE" id="PS50995">
    <property type="entry name" value="HTH_MARR_2"/>
    <property type="match status" value="1"/>
</dbReference>
<evidence type="ECO:0000313" key="2">
    <source>
        <dbReference type="EMBL" id="GGC74641.1"/>
    </source>
</evidence>
<dbReference type="SUPFAM" id="SSF46785">
    <property type="entry name" value="Winged helix' DNA-binding domain"/>
    <property type="match status" value="1"/>
</dbReference>
<dbReference type="PANTHER" id="PTHR33164:SF89">
    <property type="entry name" value="MARR FAMILY REGULATORY PROTEIN"/>
    <property type="match status" value="1"/>
</dbReference>
<name>A0A916UKV6_9HYPH</name>
<reference evidence="2" key="1">
    <citation type="journal article" date="2014" name="Int. J. Syst. Evol. Microbiol.">
        <title>Complete genome sequence of Corynebacterium casei LMG S-19264T (=DSM 44701T), isolated from a smear-ripened cheese.</title>
        <authorList>
            <consortium name="US DOE Joint Genome Institute (JGI-PGF)"/>
            <person name="Walter F."/>
            <person name="Albersmeier A."/>
            <person name="Kalinowski J."/>
            <person name="Ruckert C."/>
        </authorList>
    </citation>
    <scope>NUCLEOTIDE SEQUENCE</scope>
    <source>
        <strain evidence="2">CGMCC 1.12919</strain>
    </source>
</reference>
<accession>A0A916UKV6</accession>
<keyword evidence="3" id="KW-1185">Reference proteome</keyword>
<dbReference type="InterPro" id="IPR036390">
    <property type="entry name" value="WH_DNA-bd_sf"/>
</dbReference>
<gene>
    <name evidence="2" type="ORF">GCM10010994_36360</name>
</gene>
<reference evidence="2" key="2">
    <citation type="submission" date="2020-09" db="EMBL/GenBank/DDBJ databases">
        <authorList>
            <person name="Sun Q."/>
            <person name="Zhou Y."/>
        </authorList>
    </citation>
    <scope>NUCLEOTIDE SEQUENCE</scope>
    <source>
        <strain evidence="2">CGMCC 1.12919</strain>
    </source>
</reference>
<dbReference type="Gene3D" id="1.10.10.10">
    <property type="entry name" value="Winged helix-like DNA-binding domain superfamily/Winged helix DNA-binding domain"/>
    <property type="match status" value="1"/>
</dbReference>
<protein>
    <submittedName>
        <fullName evidence="2">Hydroxycinnamic acid degradation regulator</fullName>
    </submittedName>
</protein>
<organism evidence="2 3">
    <name type="scientific">Chelatococcus reniformis</name>
    <dbReference type="NCBI Taxonomy" id="1494448"/>
    <lineage>
        <taxon>Bacteria</taxon>
        <taxon>Pseudomonadati</taxon>
        <taxon>Pseudomonadota</taxon>
        <taxon>Alphaproteobacteria</taxon>
        <taxon>Hyphomicrobiales</taxon>
        <taxon>Chelatococcaceae</taxon>
        <taxon>Chelatococcus</taxon>
    </lineage>
</organism>
<feature type="domain" description="HTH marR-type" evidence="1">
    <location>
        <begin position="25"/>
        <end position="157"/>
    </location>
</feature>
<dbReference type="PANTHER" id="PTHR33164">
    <property type="entry name" value="TRANSCRIPTIONAL REGULATOR, MARR FAMILY"/>
    <property type="match status" value="1"/>
</dbReference>
<evidence type="ECO:0000259" key="1">
    <source>
        <dbReference type="PROSITE" id="PS50995"/>
    </source>
</evidence>
<dbReference type="Pfam" id="PF12802">
    <property type="entry name" value="MarR_2"/>
    <property type="match status" value="1"/>
</dbReference>
<dbReference type="InterPro" id="IPR039422">
    <property type="entry name" value="MarR/SlyA-like"/>
</dbReference>
<dbReference type="RefSeq" id="WP_188610593.1">
    <property type="nucleotide sequence ID" value="NZ_BMGG01000006.1"/>
</dbReference>
<dbReference type="GO" id="GO:0003700">
    <property type="term" value="F:DNA-binding transcription factor activity"/>
    <property type="evidence" value="ECO:0007669"/>
    <property type="project" value="InterPro"/>
</dbReference>
<proteinExistence type="predicted"/>
<dbReference type="GO" id="GO:0006950">
    <property type="term" value="P:response to stress"/>
    <property type="evidence" value="ECO:0007669"/>
    <property type="project" value="TreeGrafter"/>
</dbReference>